<evidence type="ECO:0000256" key="9">
    <source>
        <dbReference type="PROSITE-ProRule" id="PRU00169"/>
    </source>
</evidence>
<evidence type="ECO:0000313" key="14">
    <source>
        <dbReference type="Proteomes" id="UP000264294"/>
    </source>
</evidence>
<keyword evidence="6" id="KW-0238">DNA-binding</keyword>
<dbReference type="CDD" id="cd19925">
    <property type="entry name" value="REC_citrate_TCS"/>
    <property type="match status" value="1"/>
</dbReference>
<comment type="caution">
    <text evidence="11">The sequence shown here is derived from an EMBL/GenBank/DDBJ whole genome shotgun (WGS) entry which is preliminary data.</text>
</comment>
<gene>
    <name evidence="12" type="ORF">D0U04_24045</name>
    <name evidence="11" type="ORF">DJ93_3054</name>
</gene>
<keyword evidence="14" id="KW-1185">Reference proteome</keyword>
<dbReference type="PROSITE" id="PS50110">
    <property type="entry name" value="RESPONSE_REGULATORY"/>
    <property type="match status" value="1"/>
</dbReference>
<dbReference type="EMBL" id="JMQC01000008">
    <property type="protein sequence ID" value="KFM98514.1"/>
    <property type="molecule type" value="Genomic_DNA"/>
</dbReference>
<dbReference type="PATRIC" id="fig|1405.8.peg.3158"/>
<evidence type="ECO:0000256" key="1">
    <source>
        <dbReference type="ARBA" id="ARBA00004496"/>
    </source>
</evidence>
<keyword evidence="7" id="KW-0010">Activator</keyword>
<keyword evidence="8" id="KW-0804">Transcription</keyword>
<sequence length="233" mass="26556">MVEGIEVLIVEDDIRIAEIHRRFTEKIGGFTVIGTATTGEQAKEWLELVKPQLVLLDVYLPDMQGTELVTYIRNNLHDTDIIMITAASETDVVRHALRGGVTDYIVKPLTFDRFKTSLENYQKGIKQLKQHVQLSQEQIENLWSKRGVEANQIEYAPKGIDPLTLRKIKKHMLTVNEEGVTAEMLSATIGVSRSTARRYLEYLISEKKVHAELIYGSVGRPERRYFRVSLSGK</sequence>
<dbReference type="GO" id="GO:0003700">
    <property type="term" value="F:DNA-binding transcription factor activity"/>
    <property type="evidence" value="ECO:0007669"/>
    <property type="project" value="InterPro"/>
</dbReference>
<dbReference type="STRING" id="1405.B7492_03135"/>
<accession>A0A090YJ81</accession>
<dbReference type="SUPFAM" id="SSF52172">
    <property type="entry name" value="CheY-like"/>
    <property type="match status" value="1"/>
</dbReference>
<dbReference type="PIRSF" id="PIRSF006171">
    <property type="entry name" value="RR_citrat_malat"/>
    <property type="match status" value="1"/>
</dbReference>
<evidence type="ECO:0000256" key="5">
    <source>
        <dbReference type="ARBA" id="ARBA00023015"/>
    </source>
</evidence>
<proteinExistence type="predicted"/>
<dbReference type="FunFam" id="3.40.50.2300:FF:000057">
    <property type="entry name" value="Transcriptional regulatory protein"/>
    <property type="match status" value="1"/>
</dbReference>
<dbReference type="Gene3D" id="3.40.50.2300">
    <property type="match status" value="1"/>
</dbReference>
<comment type="subcellular location">
    <subcellularLocation>
        <location evidence="1">Cytoplasm</location>
    </subcellularLocation>
</comment>
<dbReference type="InterPro" id="IPR048714">
    <property type="entry name" value="DpiA-like_HTH"/>
</dbReference>
<evidence type="ECO:0000256" key="2">
    <source>
        <dbReference type="ARBA" id="ARBA00022490"/>
    </source>
</evidence>
<reference evidence="12 14" key="2">
    <citation type="submission" date="2018-08" db="EMBL/GenBank/DDBJ databases">
        <title>Bacillus clarus sp. nov. strain PS00077A.</title>
        <authorList>
            <person name="Mendez Acevedo M."/>
            <person name="Carroll L."/>
            <person name="Mukherjee M."/>
            <person name="Wiedmann M."/>
            <person name="Kovac J."/>
        </authorList>
    </citation>
    <scope>NUCLEOTIDE SEQUENCE [LARGE SCALE GENOMIC DNA]</scope>
    <source>
        <strain evidence="12 14">PS00077A</strain>
    </source>
</reference>
<dbReference type="PANTHER" id="PTHR45526">
    <property type="entry name" value="TRANSCRIPTIONAL REGULATORY PROTEIN DPIA"/>
    <property type="match status" value="1"/>
</dbReference>
<dbReference type="Proteomes" id="UP000029389">
    <property type="component" value="Unassembled WGS sequence"/>
</dbReference>
<dbReference type="PANTHER" id="PTHR45526:SF6">
    <property type="entry name" value="TRANSCRIPTIONAL REGULATORY PROTEIN CITT"/>
    <property type="match status" value="1"/>
</dbReference>
<keyword evidence="4" id="KW-0902">Two-component regulatory system</keyword>
<dbReference type="EMBL" id="QVOD01000043">
    <property type="protein sequence ID" value="RFT63841.1"/>
    <property type="molecule type" value="Genomic_DNA"/>
</dbReference>
<dbReference type="Pfam" id="PF20714">
    <property type="entry name" value="HTH_64"/>
    <property type="match status" value="1"/>
</dbReference>
<dbReference type="InterPro" id="IPR024187">
    <property type="entry name" value="Sig_transdc_resp-reg_cit/mal"/>
</dbReference>
<evidence type="ECO:0000256" key="6">
    <source>
        <dbReference type="ARBA" id="ARBA00023125"/>
    </source>
</evidence>
<reference evidence="11 13" key="1">
    <citation type="submission" date="2014-04" db="EMBL/GenBank/DDBJ databases">
        <authorList>
            <person name="Bishop-Lilly K.A."/>
            <person name="Broomall S.M."/>
            <person name="Chain P.S."/>
            <person name="Chertkov O."/>
            <person name="Coyne S.R."/>
            <person name="Daligault H.E."/>
            <person name="Davenport K.W."/>
            <person name="Erkkila T."/>
            <person name="Frey K.G."/>
            <person name="Gibbons H.S."/>
            <person name="Gu W."/>
            <person name="Jaissle J."/>
            <person name="Johnson S.L."/>
            <person name="Koroleva G.I."/>
            <person name="Ladner J.T."/>
            <person name="Lo C.-C."/>
            <person name="Minogue T.D."/>
            <person name="Munk C."/>
            <person name="Palacios G.F."/>
            <person name="Redden C.L."/>
            <person name="Rosenzweig C.N."/>
            <person name="Scholz M.B."/>
            <person name="Teshima H."/>
            <person name="Xu Y."/>
        </authorList>
    </citation>
    <scope>NUCLEOTIDE SEQUENCE [LARGE SCALE GENOMIC DNA]</scope>
    <source>
        <strain evidence="11 13">BHP</strain>
    </source>
</reference>
<name>A0A090YJ81_9BACI</name>
<dbReference type="GO" id="GO:0005737">
    <property type="term" value="C:cytoplasm"/>
    <property type="evidence" value="ECO:0007669"/>
    <property type="project" value="UniProtKB-SubCell"/>
</dbReference>
<feature type="modified residue" description="4-aspartylphosphate" evidence="9">
    <location>
        <position position="57"/>
    </location>
</feature>
<evidence type="ECO:0000313" key="13">
    <source>
        <dbReference type="Proteomes" id="UP000029389"/>
    </source>
</evidence>
<evidence type="ECO:0000256" key="8">
    <source>
        <dbReference type="ARBA" id="ARBA00023163"/>
    </source>
</evidence>
<dbReference type="RefSeq" id="WP_042981789.1">
    <property type="nucleotide sequence ID" value="NZ_JMQC01000008.1"/>
</dbReference>
<dbReference type="InterPro" id="IPR001789">
    <property type="entry name" value="Sig_transdc_resp-reg_receiver"/>
</dbReference>
<dbReference type="Pfam" id="PF00072">
    <property type="entry name" value="Response_reg"/>
    <property type="match status" value="1"/>
</dbReference>
<evidence type="ECO:0000313" key="12">
    <source>
        <dbReference type="EMBL" id="RFT63841.1"/>
    </source>
</evidence>
<dbReference type="InterPro" id="IPR011006">
    <property type="entry name" value="CheY-like_superfamily"/>
</dbReference>
<feature type="domain" description="Response regulatory" evidence="10">
    <location>
        <begin position="6"/>
        <end position="122"/>
    </location>
</feature>
<dbReference type="AlphaFoldDB" id="A0A090YJ81"/>
<dbReference type="SMART" id="SM00448">
    <property type="entry name" value="REC"/>
    <property type="match status" value="1"/>
</dbReference>
<dbReference type="GO" id="GO:0000156">
    <property type="term" value="F:phosphorelay response regulator activity"/>
    <property type="evidence" value="ECO:0007669"/>
    <property type="project" value="TreeGrafter"/>
</dbReference>
<evidence type="ECO:0000256" key="7">
    <source>
        <dbReference type="ARBA" id="ARBA00023159"/>
    </source>
</evidence>
<keyword evidence="5" id="KW-0805">Transcription regulation</keyword>
<evidence type="ECO:0000259" key="10">
    <source>
        <dbReference type="PROSITE" id="PS50110"/>
    </source>
</evidence>
<evidence type="ECO:0000256" key="3">
    <source>
        <dbReference type="ARBA" id="ARBA00022553"/>
    </source>
</evidence>
<evidence type="ECO:0000256" key="4">
    <source>
        <dbReference type="ARBA" id="ARBA00023012"/>
    </source>
</evidence>
<keyword evidence="2" id="KW-0963">Cytoplasm</keyword>
<keyword evidence="3 9" id="KW-0597">Phosphoprotein</keyword>
<dbReference type="GO" id="GO:0003677">
    <property type="term" value="F:DNA binding"/>
    <property type="evidence" value="ECO:0007669"/>
    <property type="project" value="UniProtKB-KW"/>
</dbReference>
<evidence type="ECO:0000313" key="11">
    <source>
        <dbReference type="EMBL" id="KFM98514.1"/>
    </source>
</evidence>
<dbReference type="InterPro" id="IPR051271">
    <property type="entry name" value="2C-system_Tx_regulators"/>
</dbReference>
<protein>
    <submittedName>
        <fullName evidence="11">Response regulator</fullName>
    </submittedName>
</protein>
<organism evidence="11 13">
    <name type="scientific">Bacillus clarus</name>
    <dbReference type="NCBI Taxonomy" id="2338372"/>
    <lineage>
        <taxon>Bacteria</taxon>
        <taxon>Bacillati</taxon>
        <taxon>Bacillota</taxon>
        <taxon>Bacilli</taxon>
        <taxon>Bacillales</taxon>
        <taxon>Bacillaceae</taxon>
        <taxon>Bacillus</taxon>
        <taxon>Bacillus cereus group</taxon>
    </lineage>
</organism>
<dbReference type="Proteomes" id="UP000264294">
    <property type="component" value="Unassembled WGS sequence"/>
</dbReference>